<reference evidence="1 2" key="1">
    <citation type="journal article" date="2023" name="Arcadia Sci">
        <title>De novo assembly of a long-read Amblyomma americanum tick genome.</title>
        <authorList>
            <person name="Chou S."/>
            <person name="Poskanzer K.E."/>
            <person name="Rollins M."/>
            <person name="Thuy-Boun P.S."/>
        </authorList>
    </citation>
    <scope>NUCLEOTIDE SEQUENCE [LARGE SCALE GENOMIC DNA]</scope>
    <source>
        <strain evidence="1">F_SG_1</strain>
        <tissue evidence="1">Salivary glands</tissue>
    </source>
</reference>
<dbReference type="EMBL" id="JARKHS020001746">
    <property type="protein sequence ID" value="KAK8787509.1"/>
    <property type="molecule type" value="Genomic_DNA"/>
</dbReference>
<evidence type="ECO:0000313" key="2">
    <source>
        <dbReference type="Proteomes" id="UP001321473"/>
    </source>
</evidence>
<organism evidence="1 2">
    <name type="scientific">Amblyomma americanum</name>
    <name type="common">Lone star tick</name>
    <dbReference type="NCBI Taxonomy" id="6943"/>
    <lineage>
        <taxon>Eukaryota</taxon>
        <taxon>Metazoa</taxon>
        <taxon>Ecdysozoa</taxon>
        <taxon>Arthropoda</taxon>
        <taxon>Chelicerata</taxon>
        <taxon>Arachnida</taxon>
        <taxon>Acari</taxon>
        <taxon>Parasitiformes</taxon>
        <taxon>Ixodida</taxon>
        <taxon>Ixodoidea</taxon>
        <taxon>Ixodidae</taxon>
        <taxon>Amblyomminae</taxon>
        <taxon>Amblyomma</taxon>
    </lineage>
</organism>
<proteinExistence type="predicted"/>
<evidence type="ECO:0000313" key="1">
    <source>
        <dbReference type="EMBL" id="KAK8787509.1"/>
    </source>
</evidence>
<dbReference type="Proteomes" id="UP001321473">
    <property type="component" value="Unassembled WGS sequence"/>
</dbReference>
<accession>A0AAQ4FJU2</accession>
<comment type="caution">
    <text evidence="1">The sequence shown here is derived from an EMBL/GenBank/DDBJ whole genome shotgun (WGS) entry which is preliminary data.</text>
</comment>
<name>A0AAQ4FJU2_AMBAM</name>
<gene>
    <name evidence="1" type="ORF">V5799_022709</name>
</gene>
<sequence>MALEAVVSGAIALWPEVITLPFSGIDWVTDMCTERLWTAPPITVPRMAAAKEAENTGFIEHDDGPPSMRSNVLSNASLAVKSWPVPACYLGGSGHAPTAATFRLVSSVESSVQLSSDSHIIAV</sequence>
<dbReference type="AlphaFoldDB" id="A0AAQ4FJU2"/>
<protein>
    <submittedName>
        <fullName evidence="1">Uncharacterized protein</fullName>
    </submittedName>
</protein>
<keyword evidence="2" id="KW-1185">Reference proteome</keyword>